<feature type="compositionally biased region" description="Basic and acidic residues" evidence="1">
    <location>
        <begin position="27"/>
        <end position="43"/>
    </location>
</feature>
<feature type="compositionally biased region" description="Basic and acidic residues" evidence="1">
    <location>
        <begin position="1"/>
        <end position="10"/>
    </location>
</feature>
<evidence type="ECO:0000256" key="1">
    <source>
        <dbReference type="SAM" id="MobiDB-lite"/>
    </source>
</evidence>
<evidence type="ECO:0000313" key="3">
    <source>
        <dbReference type="Proteomes" id="UP000218231"/>
    </source>
</evidence>
<feature type="region of interest" description="Disordered" evidence="1">
    <location>
        <begin position="399"/>
        <end position="418"/>
    </location>
</feature>
<feature type="region of interest" description="Disordered" evidence="1">
    <location>
        <begin position="1"/>
        <end position="71"/>
    </location>
</feature>
<accession>A0A2A2K0V9</accession>
<comment type="caution">
    <text evidence="2">The sequence shown here is derived from an EMBL/GenBank/DDBJ whole genome shotgun (WGS) entry which is preliminary data.</text>
</comment>
<feature type="region of interest" description="Disordered" evidence="1">
    <location>
        <begin position="510"/>
        <end position="539"/>
    </location>
</feature>
<dbReference type="AlphaFoldDB" id="A0A2A2K0V9"/>
<dbReference type="EMBL" id="LIAE01009907">
    <property type="protein sequence ID" value="PAV67575.1"/>
    <property type="molecule type" value="Genomic_DNA"/>
</dbReference>
<protein>
    <submittedName>
        <fullName evidence="2">Uncharacterized protein</fullName>
    </submittedName>
</protein>
<name>A0A2A2K0V9_9BILA</name>
<sequence>MAALDPRAEPGDEIGPRIQPPALEQMVEQRRDQFVVGRLDRSMRAGRQARSQVRQPHRPQRRQGVRHDHQRAPLRLRLVPRVEDLRLGHVLGIVDDRAVALRGEDSREQAAAGLARAGQHRRHHRPRRPMLQRLCGAGVGGRHEKGVVAGVRRQQLRRAADAQRLAAARHLQAPHLQRRAQRIGIAVIGHAHQRHAAQRQAGGGGGADAGDAAHQSFGICDRARARRVELERDRDAGARGRRIADDLGQRLAARILGRRIDDGFGLGRRRQRGVEPQRTTAQRLLEKPVHPRHARIEQLRQARRRPDAQREAAEQLIDVGRAILVDDRPPPAASRPPDLARIQQQRIGTRARWADIIDRAVAGAEARPGLLPIVALFEHCFDAARNLQRHEQHRARPVGIGADAQDRRRPAAVEQHAQLGDIARRPQLFVLDDDARHDLVQRIVGNQRAVATQPARQLHPRLALRQPPAAQARGLRRLRRDVDRDAAHLEIARTVDRRDPAPALDLRKRTRAKKERGTGQRREQGTDTHRARLLAKRGR</sequence>
<dbReference type="Proteomes" id="UP000218231">
    <property type="component" value="Unassembled WGS sequence"/>
</dbReference>
<feature type="compositionally biased region" description="Basic residues" evidence="1">
    <location>
        <begin position="55"/>
        <end position="64"/>
    </location>
</feature>
<keyword evidence="3" id="KW-1185">Reference proteome</keyword>
<reference evidence="2 3" key="1">
    <citation type="journal article" date="2017" name="Curr. Biol.">
        <title>Genome architecture and evolution of a unichromosomal asexual nematode.</title>
        <authorList>
            <person name="Fradin H."/>
            <person name="Zegar C."/>
            <person name="Gutwein M."/>
            <person name="Lucas J."/>
            <person name="Kovtun M."/>
            <person name="Corcoran D."/>
            <person name="Baugh L.R."/>
            <person name="Kiontke K."/>
            <person name="Gunsalus K."/>
            <person name="Fitch D.H."/>
            <person name="Piano F."/>
        </authorList>
    </citation>
    <scope>NUCLEOTIDE SEQUENCE [LARGE SCALE GENOMIC DNA]</scope>
    <source>
        <strain evidence="2">PF1309</strain>
    </source>
</reference>
<evidence type="ECO:0000313" key="2">
    <source>
        <dbReference type="EMBL" id="PAV67575.1"/>
    </source>
</evidence>
<proteinExistence type="predicted"/>
<organism evidence="2 3">
    <name type="scientific">Diploscapter pachys</name>
    <dbReference type="NCBI Taxonomy" id="2018661"/>
    <lineage>
        <taxon>Eukaryota</taxon>
        <taxon>Metazoa</taxon>
        <taxon>Ecdysozoa</taxon>
        <taxon>Nematoda</taxon>
        <taxon>Chromadorea</taxon>
        <taxon>Rhabditida</taxon>
        <taxon>Rhabditina</taxon>
        <taxon>Rhabditomorpha</taxon>
        <taxon>Rhabditoidea</taxon>
        <taxon>Rhabditidae</taxon>
        <taxon>Diploscapter</taxon>
    </lineage>
</organism>
<gene>
    <name evidence="2" type="ORF">WR25_22200</name>
</gene>
<feature type="compositionally biased region" description="Basic and acidic residues" evidence="1">
    <location>
        <begin position="515"/>
        <end position="530"/>
    </location>
</feature>